<dbReference type="Proteomes" id="UP000275461">
    <property type="component" value="Unassembled WGS sequence"/>
</dbReference>
<dbReference type="OrthoDB" id="9798884at2"/>
<reference evidence="2 3" key="1">
    <citation type="submission" date="2018-10" db="EMBL/GenBank/DDBJ databases">
        <title>Genomic Encyclopedia of Type Strains, Phase IV (KMG-IV): sequencing the most valuable type-strain genomes for metagenomic binning, comparative biology and taxonomic classification.</title>
        <authorList>
            <person name="Goeker M."/>
        </authorList>
    </citation>
    <scope>NUCLEOTIDE SEQUENCE [LARGE SCALE GENOMIC DNA]</scope>
    <source>
        <strain evidence="2 3">DSM 12769</strain>
    </source>
</reference>
<sequence>MLRAVLIIGGTVLLAWLALTLIMALGQNRLVFLPHIPGRELDATPEARDLVYEDVELETRDGVRLHGWWLPHAEPRGSLLFLHGNAGNISHRLDSLEIFHQLGVSVLIIDYRGYGRSEGSPSEPGVYKDAEAALAWLQAEQGVSAEELILFGRSLGAAVAARTAAEHGARGLIVESAFTSAPDLGAELYPFLPVRLLARLELDTRAAVGRVDAPTLVVHSRQDDIVPFHHGEALYQAAAEPVGLLELRGDHNTGFLVSRDDYMAGLDDFLDRLP</sequence>
<dbReference type="Gene3D" id="3.40.50.1820">
    <property type="entry name" value="alpha/beta hydrolase"/>
    <property type="match status" value="1"/>
</dbReference>
<evidence type="ECO:0000259" key="1">
    <source>
        <dbReference type="Pfam" id="PF12146"/>
    </source>
</evidence>
<dbReference type="RefSeq" id="WP_121442613.1">
    <property type="nucleotide sequence ID" value="NZ_RCDA01000003.1"/>
</dbReference>
<dbReference type="EMBL" id="RCDA01000003">
    <property type="protein sequence ID" value="RLK48206.1"/>
    <property type="molecule type" value="Genomic_DNA"/>
</dbReference>
<dbReference type="InterPro" id="IPR022742">
    <property type="entry name" value="Hydrolase_4"/>
</dbReference>
<evidence type="ECO:0000313" key="2">
    <source>
        <dbReference type="EMBL" id="RLK48206.1"/>
    </source>
</evidence>
<proteinExistence type="predicted"/>
<dbReference type="SUPFAM" id="SSF53474">
    <property type="entry name" value="alpha/beta-Hydrolases"/>
    <property type="match status" value="1"/>
</dbReference>
<feature type="domain" description="Serine aminopeptidase S33" evidence="1">
    <location>
        <begin position="74"/>
        <end position="182"/>
    </location>
</feature>
<protein>
    <recommendedName>
        <fullName evidence="1">Serine aminopeptidase S33 domain-containing protein</fullName>
    </recommendedName>
</protein>
<name>A0A498C1A3_9GAMM</name>
<keyword evidence="3" id="KW-1185">Reference proteome</keyword>
<dbReference type="InterPro" id="IPR029058">
    <property type="entry name" value="AB_hydrolase_fold"/>
</dbReference>
<dbReference type="PANTHER" id="PTHR12277:SF81">
    <property type="entry name" value="PROTEIN ABHD13"/>
    <property type="match status" value="1"/>
</dbReference>
<organism evidence="2 3">
    <name type="scientific">Alkalispirillum mobile</name>
    <dbReference type="NCBI Taxonomy" id="85925"/>
    <lineage>
        <taxon>Bacteria</taxon>
        <taxon>Pseudomonadati</taxon>
        <taxon>Pseudomonadota</taxon>
        <taxon>Gammaproteobacteria</taxon>
        <taxon>Chromatiales</taxon>
        <taxon>Ectothiorhodospiraceae</taxon>
        <taxon>Alkalispirillum</taxon>
    </lineage>
</organism>
<evidence type="ECO:0000313" key="3">
    <source>
        <dbReference type="Proteomes" id="UP000275461"/>
    </source>
</evidence>
<gene>
    <name evidence="2" type="ORF">DFR31_2084</name>
</gene>
<accession>A0A498C1A3</accession>
<dbReference type="PANTHER" id="PTHR12277">
    <property type="entry name" value="ALPHA/BETA HYDROLASE DOMAIN-CONTAINING PROTEIN"/>
    <property type="match status" value="1"/>
</dbReference>
<dbReference type="Pfam" id="PF12146">
    <property type="entry name" value="Hydrolase_4"/>
    <property type="match status" value="1"/>
</dbReference>
<comment type="caution">
    <text evidence="2">The sequence shown here is derived from an EMBL/GenBank/DDBJ whole genome shotgun (WGS) entry which is preliminary data.</text>
</comment>
<dbReference type="AlphaFoldDB" id="A0A498C1A3"/>